<dbReference type="Proteomes" id="UP001165383">
    <property type="component" value="Unassembled WGS sequence"/>
</dbReference>
<organism evidence="1 2">
    <name type="scientific">Sphingomonas brevis</name>
    <dbReference type="NCBI Taxonomy" id="2908206"/>
    <lineage>
        <taxon>Bacteria</taxon>
        <taxon>Pseudomonadati</taxon>
        <taxon>Pseudomonadota</taxon>
        <taxon>Alphaproteobacteria</taxon>
        <taxon>Sphingomonadales</taxon>
        <taxon>Sphingomonadaceae</taxon>
        <taxon>Sphingomonas</taxon>
    </lineage>
</organism>
<protein>
    <submittedName>
        <fullName evidence="1">Uncharacterized protein</fullName>
    </submittedName>
</protein>
<evidence type="ECO:0000313" key="1">
    <source>
        <dbReference type="EMBL" id="MCL6740547.1"/>
    </source>
</evidence>
<gene>
    <name evidence="1" type="ORF">LZ518_05300</name>
</gene>
<accession>A0ABT0S892</accession>
<comment type="caution">
    <text evidence="1">The sequence shown here is derived from an EMBL/GenBank/DDBJ whole genome shotgun (WGS) entry which is preliminary data.</text>
</comment>
<keyword evidence="2" id="KW-1185">Reference proteome</keyword>
<proteinExistence type="predicted"/>
<sequence>MSLIIASIALAASQTPPATPAVAPAAPPAAEKKMACCEKMAKGEGCSCCKDMAKKDEAPKAGGSQ</sequence>
<name>A0ABT0S892_9SPHN</name>
<dbReference type="RefSeq" id="WP_249914972.1">
    <property type="nucleotide sequence ID" value="NZ_JAMGBB010000001.1"/>
</dbReference>
<dbReference type="EMBL" id="JAMGBB010000001">
    <property type="protein sequence ID" value="MCL6740547.1"/>
    <property type="molecule type" value="Genomic_DNA"/>
</dbReference>
<reference evidence="1" key="1">
    <citation type="submission" date="2022-05" db="EMBL/GenBank/DDBJ databases">
        <authorList>
            <person name="Jo J.-H."/>
            <person name="Im W.-T."/>
        </authorList>
    </citation>
    <scope>NUCLEOTIDE SEQUENCE</scope>
    <source>
        <strain evidence="1">RB56-2</strain>
    </source>
</reference>
<evidence type="ECO:0000313" key="2">
    <source>
        <dbReference type="Proteomes" id="UP001165383"/>
    </source>
</evidence>